<dbReference type="OrthoDB" id="9771846at2"/>
<organism evidence="1 2">
    <name type="scientific">Ornithinimicrobium avium</name>
    <dbReference type="NCBI Taxonomy" id="2283195"/>
    <lineage>
        <taxon>Bacteria</taxon>
        <taxon>Bacillati</taxon>
        <taxon>Actinomycetota</taxon>
        <taxon>Actinomycetes</taxon>
        <taxon>Micrococcales</taxon>
        <taxon>Ornithinimicrobiaceae</taxon>
        <taxon>Ornithinimicrobium</taxon>
    </lineage>
</organism>
<gene>
    <name evidence="1" type="ORF">DV701_09980</name>
</gene>
<dbReference type="EMBL" id="CP031229">
    <property type="protein sequence ID" value="AXH96402.1"/>
    <property type="molecule type" value="Genomic_DNA"/>
</dbReference>
<dbReference type="KEGG" id="orn:DV701_09980"/>
<dbReference type="AlphaFoldDB" id="A0A345NMZ4"/>
<sequence>MSAGHGGGVVYLAGTEWHRVAGTDRQLATALASVLGPVLYVDPAQPVTHLLRRRRRRGPGQPWGLVDVAPGVTRLRTLGPPLLTRRVMVGLATWWQHRLTVRASRALDLGPCLVVVASPLAGFPRALPGVRFFYLTDDWEGGAGLMGLDPGLVRRRLAGNAAAADLVGGVTPVLVDRLAQLGPGARALLLANGCVLPPATPAARPTDLPDGRLVGLVGQLNERTDVRLLHRIAAAGLPLVLIGPLTTRDPATLRDFHDLFARPGVTWLGHRPPERLGAYLQHLTVGVTPYRRDRFNEASFPLKTLEYLAHGLPVVASDLPATRWLGTDLVDIATSDDEFVALVAGHCAGAQVDADAAGRRRSFAERHSWEARAQLLVDAVPEVGTAALGA</sequence>
<keyword evidence="2" id="KW-1185">Reference proteome</keyword>
<dbReference type="Gene3D" id="3.40.50.2000">
    <property type="entry name" value="Glycogen Phosphorylase B"/>
    <property type="match status" value="1"/>
</dbReference>
<dbReference type="Proteomes" id="UP000253790">
    <property type="component" value="Chromosome"/>
</dbReference>
<dbReference type="RefSeq" id="WP_114928167.1">
    <property type="nucleotide sequence ID" value="NZ_CP031229.1"/>
</dbReference>
<dbReference type="GO" id="GO:0016740">
    <property type="term" value="F:transferase activity"/>
    <property type="evidence" value="ECO:0007669"/>
    <property type="project" value="UniProtKB-KW"/>
</dbReference>
<dbReference type="SUPFAM" id="SSF53756">
    <property type="entry name" value="UDP-Glycosyltransferase/glycogen phosphorylase"/>
    <property type="match status" value="1"/>
</dbReference>
<proteinExistence type="predicted"/>
<evidence type="ECO:0000313" key="2">
    <source>
        <dbReference type="Proteomes" id="UP000253790"/>
    </source>
</evidence>
<dbReference type="Pfam" id="PF13692">
    <property type="entry name" value="Glyco_trans_1_4"/>
    <property type="match status" value="1"/>
</dbReference>
<protein>
    <submittedName>
        <fullName evidence="1">Glycosyltransferase</fullName>
    </submittedName>
</protein>
<reference evidence="1 2" key="1">
    <citation type="submission" date="2018-07" db="EMBL/GenBank/DDBJ databases">
        <title>Complete genome sequencing of Ornithinimicrobium sp. AMA3305.</title>
        <authorList>
            <person name="Bae J.-W."/>
        </authorList>
    </citation>
    <scope>NUCLEOTIDE SEQUENCE [LARGE SCALE GENOMIC DNA]</scope>
    <source>
        <strain evidence="1 2">AMA3305</strain>
    </source>
</reference>
<accession>A0A345NMZ4</accession>
<keyword evidence="1" id="KW-0808">Transferase</keyword>
<name>A0A345NMZ4_9MICO</name>
<evidence type="ECO:0000313" key="1">
    <source>
        <dbReference type="EMBL" id="AXH96402.1"/>
    </source>
</evidence>